<keyword evidence="8 9" id="KW-0472">Membrane</keyword>
<proteinExistence type="inferred from homology"/>
<dbReference type="GO" id="GO:0005886">
    <property type="term" value="C:plasma membrane"/>
    <property type="evidence" value="ECO:0007669"/>
    <property type="project" value="UniProtKB-SubCell"/>
</dbReference>
<evidence type="ECO:0000256" key="5">
    <source>
        <dbReference type="ARBA" id="ARBA00022679"/>
    </source>
</evidence>
<dbReference type="PANTHER" id="PTHR30576:SF4">
    <property type="entry name" value="UNDECAPRENYL-PHOSPHATE GALACTOSE PHOSPHOTRANSFERASE"/>
    <property type="match status" value="1"/>
</dbReference>
<feature type="transmembrane region" description="Helical" evidence="9">
    <location>
        <begin position="114"/>
        <end position="134"/>
    </location>
</feature>
<dbReference type="OrthoDB" id="9808602at2"/>
<dbReference type="NCBIfam" id="TIGR03025">
    <property type="entry name" value="EPS_sugtrans"/>
    <property type="match status" value="1"/>
</dbReference>
<protein>
    <submittedName>
        <fullName evidence="11">Undecaprenyl-phosphate galactose phosphotransferase</fullName>
    </submittedName>
</protein>
<name>A0A1C4ALC8_9ENTR</name>
<evidence type="ECO:0000259" key="10">
    <source>
        <dbReference type="Pfam" id="PF02397"/>
    </source>
</evidence>
<feature type="domain" description="Bacterial sugar transferase" evidence="10">
    <location>
        <begin position="282"/>
        <end position="472"/>
    </location>
</feature>
<dbReference type="NCBIfam" id="TIGR03022">
    <property type="entry name" value="WbaP_sugtrans"/>
    <property type="match status" value="1"/>
</dbReference>
<dbReference type="Pfam" id="PF02397">
    <property type="entry name" value="Bac_transf"/>
    <property type="match status" value="1"/>
</dbReference>
<gene>
    <name evidence="11" type="ORF">GA0061070_10057</name>
</gene>
<dbReference type="GO" id="GO:0016780">
    <property type="term" value="F:phosphotransferase activity, for other substituted phosphate groups"/>
    <property type="evidence" value="ECO:0007669"/>
    <property type="project" value="TreeGrafter"/>
</dbReference>
<evidence type="ECO:0000256" key="1">
    <source>
        <dbReference type="ARBA" id="ARBA00004141"/>
    </source>
</evidence>
<evidence type="ECO:0000313" key="11">
    <source>
        <dbReference type="EMBL" id="SCB95358.1"/>
    </source>
</evidence>
<dbReference type="GO" id="GO:0000271">
    <property type="term" value="P:polysaccharide biosynthetic process"/>
    <property type="evidence" value="ECO:0007669"/>
    <property type="project" value="InterPro"/>
</dbReference>
<comment type="similarity">
    <text evidence="3">Belongs to the bacterial sugar transferase family.</text>
</comment>
<evidence type="ECO:0000256" key="7">
    <source>
        <dbReference type="ARBA" id="ARBA00022989"/>
    </source>
</evidence>
<evidence type="ECO:0000256" key="9">
    <source>
        <dbReference type="SAM" id="Phobius"/>
    </source>
</evidence>
<keyword evidence="6 9" id="KW-0812">Transmembrane</keyword>
<feature type="transmembrane region" description="Helical" evidence="9">
    <location>
        <begin position="50"/>
        <end position="70"/>
    </location>
</feature>
<dbReference type="EMBL" id="FMBC01000005">
    <property type="protein sequence ID" value="SCB95358.1"/>
    <property type="molecule type" value="Genomic_DNA"/>
</dbReference>
<keyword evidence="4" id="KW-1003">Cell membrane</keyword>
<dbReference type="InterPro" id="IPR017475">
    <property type="entry name" value="EPS_sugar_tfrase"/>
</dbReference>
<keyword evidence="7 9" id="KW-1133">Transmembrane helix</keyword>
<evidence type="ECO:0000256" key="4">
    <source>
        <dbReference type="ARBA" id="ARBA00022475"/>
    </source>
</evidence>
<dbReference type="AlphaFoldDB" id="A0A1C4ALC8"/>
<feature type="transmembrane region" description="Helical" evidence="9">
    <location>
        <begin position="90"/>
        <end position="108"/>
    </location>
</feature>
<dbReference type="InterPro" id="IPR003362">
    <property type="entry name" value="Bact_transf"/>
</dbReference>
<dbReference type="RefSeq" id="WP_090133893.1">
    <property type="nucleotide sequence ID" value="NZ_FMBC01000005.1"/>
</dbReference>
<organism evidence="11 12">
    <name type="scientific">Kosakonia oryziphila</name>
    <dbReference type="NCBI Taxonomy" id="1005667"/>
    <lineage>
        <taxon>Bacteria</taxon>
        <taxon>Pseudomonadati</taxon>
        <taxon>Pseudomonadota</taxon>
        <taxon>Gammaproteobacteria</taxon>
        <taxon>Enterobacterales</taxon>
        <taxon>Enterobacteriaceae</taxon>
        <taxon>Kosakonia</taxon>
    </lineage>
</organism>
<sequence>MMSIKNSHRELKCNVILICSDLVALFSSFFISCFFLTFAEGGLNRFIPAAYFSTRFHTLALLYAFFIFWFSIRLRHYTSRKPFWSELKEILRTIVIFSIFDLALVAITKWEVSRYSFGSTWLLAFLLVPCLRFLTKTILLRLKYWQRPTLIIGSSDNAYLAYCAVKREKYLGLEVKGFLVTDKSYLSNLVDPDLLFTEKELQLRDLAKDNYQVIIALEYNEQNECDHYLRLTSKPGFHYVSVIPPLRGVPLYGTELSYFFSEELMILKVGNNLGRLSSRIFKRIFDVVCAVTILAMIWPLFIILSYKIRKDGGKTFYSQVRVGRNGQKFNCYKLRSMVHNSEQVLKSLLETDPSARLEWEKDHKLKNDPRITKIGHFIRNTSLDELPQLWNVVRGEMSLVGPRPVVDEELEKYGDDVEYYLMVRPGMTGLWQVSGRNDVDYERRVYFDSWYVKNWSLWNDIVILIKTISVVVYRSGAY</sequence>
<feature type="transmembrane region" description="Helical" evidence="9">
    <location>
        <begin position="15"/>
        <end position="38"/>
    </location>
</feature>
<evidence type="ECO:0000256" key="2">
    <source>
        <dbReference type="ARBA" id="ARBA00004236"/>
    </source>
</evidence>
<dbReference type="InterPro" id="IPR017472">
    <property type="entry name" value="Undecaprenyl-P_galact_Ptfrase"/>
</dbReference>
<feature type="transmembrane region" description="Helical" evidence="9">
    <location>
        <begin position="284"/>
        <end position="306"/>
    </location>
</feature>
<dbReference type="PANTHER" id="PTHR30576">
    <property type="entry name" value="COLANIC BIOSYNTHESIS UDP-GLUCOSE LIPID CARRIER TRANSFERASE"/>
    <property type="match status" value="1"/>
</dbReference>
<keyword evidence="5 11" id="KW-0808">Transferase</keyword>
<evidence type="ECO:0000256" key="8">
    <source>
        <dbReference type="ARBA" id="ARBA00023136"/>
    </source>
</evidence>
<comment type="subcellular location">
    <subcellularLocation>
        <location evidence="2">Cell membrane</location>
    </subcellularLocation>
    <subcellularLocation>
        <location evidence="1">Membrane</location>
        <topology evidence="1">Multi-pass membrane protein</topology>
    </subcellularLocation>
</comment>
<keyword evidence="12" id="KW-1185">Reference proteome</keyword>
<evidence type="ECO:0000256" key="3">
    <source>
        <dbReference type="ARBA" id="ARBA00006464"/>
    </source>
</evidence>
<evidence type="ECO:0000313" key="12">
    <source>
        <dbReference type="Proteomes" id="UP000198515"/>
    </source>
</evidence>
<reference evidence="12" key="1">
    <citation type="submission" date="2016-08" db="EMBL/GenBank/DDBJ databases">
        <authorList>
            <person name="Varghese N."/>
            <person name="Submissions Spin"/>
        </authorList>
    </citation>
    <scope>NUCLEOTIDE SEQUENCE [LARGE SCALE GENOMIC DNA]</scope>
    <source>
        <strain evidence="12">REICA_142</strain>
    </source>
</reference>
<evidence type="ECO:0000256" key="6">
    <source>
        <dbReference type="ARBA" id="ARBA00022692"/>
    </source>
</evidence>
<accession>A0A1C4ALC8</accession>
<dbReference type="PROSITE" id="PS51257">
    <property type="entry name" value="PROKAR_LIPOPROTEIN"/>
    <property type="match status" value="1"/>
</dbReference>
<dbReference type="Proteomes" id="UP000198515">
    <property type="component" value="Unassembled WGS sequence"/>
</dbReference>